<organismHost>
    <name type="scientific">Hoplobatrachus tigerinus</name>
    <name type="common">Indian bullfrog</name>
    <name type="synonym">Rana tigerina</name>
    <dbReference type="NCBI Taxonomy" id="103373"/>
</organismHost>
<accession>Q2WER9</accession>
<sequence>MRIATILRYLSDTVTKSPVTLKSDRRASLMAVICVSLDANAPRGIMASSSSL</sequence>
<protein>
    <submittedName>
        <fullName evidence="1">Uncharacterized protein</fullName>
    </submittedName>
</protein>
<dbReference type="Proteomes" id="UP000112308">
    <property type="component" value="Segment"/>
</dbReference>
<evidence type="ECO:0000313" key="1">
    <source>
        <dbReference type="EMBL" id="ABB92322.1"/>
    </source>
</evidence>
<name>Q2WER9_RTRV</name>
<proteinExistence type="predicted"/>
<evidence type="ECO:0000313" key="2">
    <source>
        <dbReference type="Proteomes" id="UP000112308"/>
    </source>
</evidence>
<dbReference type="EMBL" id="AF389451">
    <property type="protein sequence ID" value="ABB92322.1"/>
    <property type="molecule type" value="Genomic_DNA"/>
</dbReference>
<organism evidence="1 2">
    <name type="scientific">Rana tigrina ranavirus</name>
    <dbReference type="NCBI Taxonomy" id="160691"/>
    <lineage>
        <taxon>Viruses</taxon>
        <taxon>Varidnaviria</taxon>
        <taxon>Bamfordvirae</taxon>
        <taxon>Nucleocytoviricota</taxon>
        <taxon>Megaviricetes</taxon>
        <taxon>Pimascovirales</taxon>
        <taxon>Pimascovirales incertae sedis</taxon>
        <taxon>Iridoviridae</taxon>
        <taxon>Alphairidovirinae</taxon>
        <taxon>Ranavirus</taxon>
        <taxon>Ranavirus rana1</taxon>
        <taxon>Frog virus 3</taxon>
    </lineage>
</organism>
<reference evidence="1 2" key="1">
    <citation type="journal article" date="2002" name="Virology">
        <title>Sequence analysis of the complete genome of an iridovirus isolated from the tiger frog.</title>
        <authorList>
            <person name="He J.G."/>
            <person name="Lu L."/>
            <person name="Deng M."/>
            <person name="He H.H."/>
            <person name="Weng S.P."/>
            <person name="Wang X.H."/>
            <person name="Zhou S.Y."/>
            <person name="Long Q.X."/>
            <person name="Wang X.Z."/>
            <person name="Chan S.M."/>
        </authorList>
    </citation>
    <scope>NUCLEOTIDE SEQUENCE [LARGE SCALE GENOMIC DNA]</scope>
</reference>